<dbReference type="Gene3D" id="1.10.1410.10">
    <property type="match status" value="1"/>
</dbReference>
<keyword evidence="1" id="KW-0694">RNA-binding</keyword>
<dbReference type="GO" id="GO:0006409">
    <property type="term" value="P:tRNA export from nucleus"/>
    <property type="evidence" value="ECO:0007669"/>
    <property type="project" value="TreeGrafter"/>
</dbReference>
<dbReference type="PANTHER" id="PTHR17972">
    <property type="entry name" value="NUCLEOLAR RNA-ASSOCIATED PROTEIN"/>
    <property type="match status" value="1"/>
</dbReference>
<dbReference type="GO" id="GO:0003723">
    <property type="term" value="F:RNA binding"/>
    <property type="evidence" value="ECO:0007669"/>
    <property type="project" value="UniProtKB-KW"/>
</dbReference>
<gene>
    <name evidence="3" type="primary">nol6</name>
    <name evidence="3" type="ORF">CEXT_174611</name>
</gene>
<comment type="similarity">
    <text evidence="1">Belongs to the NRAP family.</text>
</comment>
<dbReference type="GO" id="GO:0006364">
    <property type="term" value="P:rRNA processing"/>
    <property type="evidence" value="ECO:0007669"/>
    <property type="project" value="TreeGrafter"/>
</dbReference>
<dbReference type="GO" id="GO:0034456">
    <property type="term" value="C:UTP-C complex"/>
    <property type="evidence" value="ECO:0007669"/>
    <property type="project" value="TreeGrafter"/>
</dbReference>
<accession>A0AAV4P387</accession>
<evidence type="ECO:0000256" key="2">
    <source>
        <dbReference type="SAM" id="MobiDB-lite"/>
    </source>
</evidence>
<dbReference type="EMBL" id="BPLR01003984">
    <property type="protein sequence ID" value="GIX91035.1"/>
    <property type="molecule type" value="Genomic_DNA"/>
</dbReference>
<dbReference type="PANTHER" id="PTHR17972:SF0">
    <property type="entry name" value="NUCLEOLAR PROTEIN 6"/>
    <property type="match status" value="1"/>
</dbReference>
<protein>
    <recommendedName>
        <fullName evidence="1">Nucleolar protein 6</fullName>
    </recommendedName>
</protein>
<proteinExistence type="inferred from homology"/>
<dbReference type="InterPro" id="IPR005554">
    <property type="entry name" value="NOL6/Upt22"/>
</dbReference>
<dbReference type="GO" id="GO:0032545">
    <property type="term" value="C:CURI complex"/>
    <property type="evidence" value="ECO:0007669"/>
    <property type="project" value="TreeGrafter"/>
</dbReference>
<dbReference type="GO" id="GO:0032040">
    <property type="term" value="C:small-subunit processome"/>
    <property type="evidence" value="ECO:0007669"/>
    <property type="project" value="TreeGrafter"/>
</dbReference>
<dbReference type="AlphaFoldDB" id="A0AAV4P387"/>
<comment type="caution">
    <text evidence="3">The sequence shown here is derived from an EMBL/GenBank/DDBJ whole genome shotgun (WGS) entry which is preliminary data.</text>
</comment>
<keyword evidence="1" id="KW-0539">Nucleus</keyword>
<keyword evidence="4" id="KW-1185">Reference proteome</keyword>
<name>A0AAV4P387_CAEEX</name>
<sequence length="175" mass="20421">MDNMFQNFFRMKGEIMSSTNLSDDSGWETVKKNKRKRNSNLPNKKRKADLQNVPTAEELNKLKEAEAKFQSNLFKMQVEELMKELKEKTPKMDKLTQWLQIFKDHLRNISEDSFESIEDYDFENGIEIPIIQNPKLTKGNFKFIPPTEIKEIGSFTLETMCSAVPVIDIAVEIPR</sequence>
<evidence type="ECO:0000313" key="4">
    <source>
        <dbReference type="Proteomes" id="UP001054945"/>
    </source>
</evidence>
<dbReference type="Proteomes" id="UP001054945">
    <property type="component" value="Unassembled WGS sequence"/>
</dbReference>
<evidence type="ECO:0000256" key="1">
    <source>
        <dbReference type="RuleBase" id="RU364032"/>
    </source>
</evidence>
<organism evidence="3 4">
    <name type="scientific">Caerostris extrusa</name>
    <name type="common">Bark spider</name>
    <name type="synonym">Caerostris bankana</name>
    <dbReference type="NCBI Taxonomy" id="172846"/>
    <lineage>
        <taxon>Eukaryota</taxon>
        <taxon>Metazoa</taxon>
        <taxon>Ecdysozoa</taxon>
        <taxon>Arthropoda</taxon>
        <taxon>Chelicerata</taxon>
        <taxon>Arachnida</taxon>
        <taxon>Araneae</taxon>
        <taxon>Araneomorphae</taxon>
        <taxon>Entelegynae</taxon>
        <taxon>Araneoidea</taxon>
        <taxon>Araneidae</taxon>
        <taxon>Caerostris</taxon>
    </lineage>
</organism>
<feature type="compositionally biased region" description="Basic residues" evidence="2">
    <location>
        <begin position="32"/>
        <end position="47"/>
    </location>
</feature>
<comment type="subcellular location">
    <subcellularLocation>
        <location evidence="1">Nucleus</location>
        <location evidence="1">Nucleolus</location>
    </subcellularLocation>
</comment>
<evidence type="ECO:0000313" key="3">
    <source>
        <dbReference type="EMBL" id="GIX91035.1"/>
    </source>
</evidence>
<reference evidence="3 4" key="1">
    <citation type="submission" date="2021-06" db="EMBL/GenBank/DDBJ databases">
        <title>Caerostris extrusa draft genome.</title>
        <authorList>
            <person name="Kono N."/>
            <person name="Arakawa K."/>
        </authorList>
    </citation>
    <scope>NUCLEOTIDE SEQUENCE [LARGE SCALE GENOMIC DNA]</scope>
</reference>
<feature type="region of interest" description="Disordered" evidence="2">
    <location>
        <begin position="19"/>
        <end position="51"/>
    </location>
</feature>